<proteinExistence type="predicted"/>
<dbReference type="STRING" id="1777141.AWB80_03066"/>
<reference evidence="1" key="1">
    <citation type="submission" date="2016-01" db="EMBL/GenBank/DDBJ databases">
        <authorList>
            <person name="Peeters C."/>
        </authorList>
    </citation>
    <scope>NUCLEOTIDE SEQUENCE [LARGE SCALE GENOMIC DNA]</scope>
    <source>
        <strain evidence="1">LMG 29323</strain>
    </source>
</reference>
<keyword evidence="2" id="KW-1185">Reference proteome</keyword>
<dbReference type="InterPro" id="IPR010064">
    <property type="entry name" value="HK97-gp10_tail"/>
</dbReference>
<comment type="caution">
    <text evidence="1">The sequence shown here is derived from an EMBL/GenBank/DDBJ whole genome shotgun (WGS) entry which is preliminary data.</text>
</comment>
<name>A0A158B7L8_9BURK</name>
<accession>A0A158B7L8</accession>
<protein>
    <submittedName>
        <fullName evidence="1">HK97 family phage protein</fullName>
    </submittedName>
</protein>
<dbReference type="AlphaFoldDB" id="A0A158B7L8"/>
<dbReference type="Proteomes" id="UP000054911">
    <property type="component" value="Unassembled WGS sequence"/>
</dbReference>
<sequence length="144" mass="15850">MPKLLEISNPDGFPDLLRRMDDALGESAIRTAGAAAASVLLEEAKRRVPVGWIERHQGTKKFPIGFGRDSLLAAYLPEKSVPGSQATYVVTWASEAYYLRFVEYGTSKMAARPFFRPAVDATKMARDYAVIEAIDKKLAEAKLG</sequence>
<organism evidence="1 2">
    <name type="scientific">Caballeronia pedi</name>
    <dbReference type="NCBI Taxonomy" id="1777141"/>
    <lineage>
        <taxon>Bacteria</taxon>
        <taxon>Pseudomonadati</taxon>
        <taxon>Pseudomonadota</taxon>
        <taxon>Betaproteobacteria</taxon>
        <taxon>Burkholderiales</taxon>
        <taxon>Burkholderiaceae</taxon>
        <taxon>Caballeronia</taxon>
    </lineage>
</organism>
<dbReference type="EMBL" id="FCOE02000009">
    <property type="protein sequence ID" value="SAK65367.1"/>
    <property type="molecule type" value="Genomic_DNA"/>
</dbReference>
<gene>
    <name evidence="1" type="ORF">AWB80_03066</name>
</gene>
<dbReference type="NCBIfam" id="TIGR01725">
    <property type="entry name" value="phge_HK97_gp10"/>
    <property type="match status" value="1"/>
</dbReference>
<evidence type="ECO:0000313" key="2">
    <source>
        <dbReference type="Proteomes" id="UP000054911"/>
    </source>
</evidence>
<dbReference type="RefSeq" id="WP_244206521.1">
    <property type="nucleotide sequence ID" value="NZ_FCOE02000009.1"/>
</dbReference>
<evidence type="ECO:0000313" key="1">
    <source>
        <dbReference type="EMBL" id="SAK65367.1"/>
    </source>
</evidence>